<dbReference type="InterPro" id="IPR004185">
    <property type="entry name" value="Glyco_hydro_13_lg-like_dom"/>
</dbReference>
<dbReference type="SUPFAM" id="SSF51011">
    <property type="entry name" value="Glycosyl hydrolase domain"/>
    <property type="match status" value="1"/>
</dbReference>
<dbReference type="InterPro" id="IPR045857">
    <property type="entry name" value="O16G_dom_2"/>
</dbReference>
<reference evidence="5 6" key="1">
    <citation type="submission" date="2016-10" db="EMBL/GenBank/DDBJ databases">
        <authorList>
            <person name="de Groot N.N."/>
        </authorList>
    </citation>
    <scope>NUCLEOTIDE SEQUENCE [LARGE SCALE GENOMIC DNA]</scope>
    <source>
        <strain evidence="5 6">DSM 46701</strain>
    </source>
</reference>
<evidence type="ECO:0000256" key="2">
    <source>
        <dbReference type="ARBA" id="ARBA00022801"/>
    </source>
</evidence>
<evidence type="ECO:0000259" key="4">
    <source>
        <dbReference type="SMART" id="SM00642"/>
    </source>
</evidence>
<evidence type="ECO:0000313" key="5">
    <source>
        <dbReference type="EMBL" id="SEN06222.1"/>
    </source>
</evidence>
<dbReference type="AlphaFoldDB" id="A0A1H8DG06"/>
<protein>
    <submittedName>
        <fullName evidence="5">Glycosidase</fullName>
    </submittedName>
</protein>
<dbReference type="EMBL" id="FOCQ01000005">
    <property type="protein sequence ID" value="SEN06222.1"/>
    <property type="molecule type" value="Genomic_DNA"/>
</dbReference>
<dbReference type="PANTHER" id="PTHR10357">
    <property type="entry name" value="ALPHA-AMYLASE FAMILY MEMBER"/>
    <property type="match status" value="1"/>
</dbReference>
<dbReference type="SUPFAM" id="SSF81296">
    <property type="entry name" value="E set domains"/>
    <property type="match status" value="1"/>
</dbReference>
<dbReference type="Gene3D" id="3.90.400.10">
    <property type="entry name" value="Oligo-1,6-glucosidase, Domain 2"/>
    <property type="match status" value="1"/>
</dbReference>
<dbReference type="InterPro" id="IPR032091">
    <property type="entry name" value="Malt_amylase-like_C"/>
</dbReference>
<keyword evidence="3 5" id="KW-0326">Glycosidase</keyword>
<dbReference type="RefSeq" id="WP_089966781.1">
    <property type="nucleotide sequence ID" value="NZ_FOCQ01000005.1"/>
</dbReference>
<evidence type="ECO:0000313" key="6">
    <source>
        <dbReference type="Proteomes" id="UP000199695"/>
    </source>
</evidence>
<dbReference type="Gene3D" id="3.20.20.80">
    <property type="entry name" value="Glycosidases"/>
    <property type="match status" value="1"/>
</dbReference>
<dbReference type="InterPro" id="IPR006047">
    <property type="entry name" value="GH13_cat_dom"/>
</dbReference>
<dbReference type="InterPro" id="IPR013780">
    <property type="entry name" value="Glyco_hydro_b"/>
</dbReference>
<gene>
    <name evidence="5" type="ORF">SAMN05444955_105165</name>
</gene>
<proteinExistence type="inferred from homology"/>
<dbReference type="InterPro" id="IPR014756">
    <property type="entry name" value="Ig_E-set"/>
</dbReference>
<keyword evidence="2" id="KW-0378">Hydrolase</keyword>
<dbReference type="InterPro" id="IPR013783">
    <property type="entry name" value="Ig-like_fold"/>
</dbReference>
<evidence type="ECO:0000256" key="3">
    <source>
        <dbReference type="ARBA" id="ARBA00023295"/>
    </source>
</evidence>
<dbReference type="Pfam" id="PF00128">
    <property type="entry name" value="Alpha-amylase"/>
    <property type="match status" value="1"/>
</dbReference>
<keyword evidence="6" id="KW-1185">Reference proteome</keyword>
<dbReference type="Proteomes" id="UP000199695">
    <property type="component" value="Unassembled WGS sequence"/>
</dbReference>
<dbReference type="Gene3D" id="2.60.40.10">
    <property type="entry name" value="Immunoglobulins"/>
    <property type="match status" value="1"/>
</dbReference>
<name>A0A1H8DG06_9BACL</name>
<dbReference type="SMART" id="SM00642">
    <property type="entry name" value="Aamy"/>
    <property type="match status" value="1"/>
</dbReference>
<dbReference type="OrthoDB" id="9805159at2"/>
<dbReference type="SUPFAM" id="SSF51445">
    <property type="entry name" value="(Trans)glycosidases"/>
    <property type="match status" value="1"/>
</dbReference>
<dbReference type="InterPro" id="IPR017853">
    <property type="entry name" value="GH"/>
</dbReference>
<dbReference type="CDD" id="cd11338">
    <property type="entry name" value="AmyAc_CMD"/>
    <property type="match status" value="1"/>
</dbReference>
<dbReference type="GO" id="GO:0005975">
    <property type="term" value="P:carbohydrate metabolic process"/>
    <property type="evidence" value="ECO:0007669"/>
    <property type="project" value="InterPro"/>
</dbReference>
<dbReference type="Pfam" id="PF16657">
    <property type="entry name" value="Malt_amylase_C"/>
    <property type="match status" value="1"/>
</dbReference>
<evidence type="ECO:0000256" key="1">
    <source>
        <dbReference type="ARBA" id="ARBA00008061"/>
    </source>
</evidence>
<organism evidence="5 6">
    <name type="scientific">Lihuaxuella thermophila</name>
    <dbReference type="NCBI Taxonomy" id="1173111"/>
    <lineage>
        <taxon>Bacteria</taxon>
        <taxon>Bacillati</taxon>
        <taxon>Bacillota</taxon>
        <taxon>Bacilli</taxon>
        <taxon>Bacillales</taxon>
        <taxon>Thermoactinomycetaceae</taxon>
        <taxon>Lihuaxuella</taxon>
    </lineage>
</organism>
<sequence length="591" mass="69135">MMKEAVYHRPGGPFAYPVTPRQLRVRLRAKKGDLDACRVWCADRYAGDKEEGSWTVCQKVASDQLFDYFEGLIPGETRRIKYVFHLRDVSGEEWWLGETGLEKERKEAGVFQYAYIHPTEVFMTPEWAKDGVVYQIFPERFHNGDKSNDPRGAEPWTADARPRHDSFYGGDLQGVIDRLPYLEQLGISAIYFTPIFLSPSHHKYDTADYYQIDPQFGEMSTFKELVREAHRRGIKVILDAVFNHSGDQFFAFQDVLKYGERSRYKDWFHIDSFPVVQEPEPNYETFANQVATMPKLRTEHPEVREYLLQIVRFWMTETGIDGWRLDVANEVDHQFWRDFRKVVKEINPEALIVGEIWHDASAWLEGDQFDSVMNYLFRESVLRFFATGEIDASRFDAELTRARMIYKEQAVQVMWNLLDSHDTERFLTSCDESLEKFRLAVLFQLTYVGTPLIYYGDEVGMTGKTDPDCRRPMIWDEKLQNKQLLAYYRRLISIRRNSKALSRGSYRTWHLDPNTGVYAYVRQYGRETVGVVLNNSNEKRAVRLDVAWFGPEYLVDALRGDLIQVNQSQIHVELAPYQGMLLMQSIEQSLS</sequence>
<dbReference type="STRING" id="1173111.SAMN05444955_105165"/>
<dbReference type="CDD" id="cd02857">
    <property type="entry name" value="E_set_CDase_PDE_N"/>
    <property type="match status" value="1"/>
</dbReference>
<comment type="similarity">
    <text evidence="1">Belongs to the glycosyl hydrolase 13 family.</text>
</comment>
<feature type="domain" description="Glycosyl hydrolase family 13 catalytic" evidence="4">
    <location>
        <begin position="135"/>
        <end position="495"/>
    </location>
</feature>
<dbReference type="Pfam" id="PF02903">
    <property type="entry name" value="Alpha-amylase_N"/>
    <property type="match status" value="1"/>
</dbReference>
<dbReference type="PANTHER" id="PTHR10357:SF210">
    <property type="entry name" value="MALTODEXTRIN GLUCOSIDASE"/>
    <property type="match status" value="1"/>
</dbReference>
<dbReference type="Gene3D" id="2.60.40.1180">
    <property type="entry name" value="Golgi alpha-mannosidase II"/>
    <property type="match status" value="1"/>
</dbReference>
<dbReference type="GO" id="GO:0004553">
    <property type="term" value="F:hydrolase activity, hydrolyzing O-glycosyl compounds"/>
    <property type="evidence" value="ECO:0007669"/>
    <property type="project" value="InterPro"/>
</dbReference>
<accession>A0A1H8DG06</accession>